<evidence type="ECO:0000256" key="3">
    <source>
        <dbReference type="SAM" id="MobiDB-lite"/>
    </source>
</evidence>
<gene>
    <name evidence="5" type="ORF">L8V00_00815</name>
</gene>
<reference evidence="5" key="1">
    <citation type="submission" date="2022-02" db="EMBL/GenBank/DDBJ databases">
        <title>Corynebacterium sp. from urogenital microbiome.</title>
        <authorList>
            <person name="Cappelli E.A."/>
            <person name="Ribeiro T.G."/>
            <person name="Peixe L."/>
        </authorList>
    </citation>
    <scope>NUCLEOTIDE SEQUENCE</scope>
    <source>
        <strain evidence="5">C8Ua_174</strain>
    </source>
</reference>
<dbReference type="Pfam" id="PF13439">
    <property type="entry name" value="Glyco_transf_4"/>
    <property type="match status" value="1"/>
</dbReference>
<keyword evidence="1" id="KW-0328">Glycosyltransferase</keyword>
<dbReference type="GO" id="GO:1903509">
    <property type="term" value="P:liposaccharide metabolic process"/>
    <property type="evidence" value="ECO:0007669"/>
    <property type="project" value="UniProtKB-ARBA"/>
</dbReference>
<accession>A0A9X3LM87</accession>
<dbReference type="EMBL" id="JAKMUT010000001">
    <property type="protein sequence ID" value="MCZ9288758.1"/>
    <property type="molecule type" value="Genomic_DNA"/>
</dbReference>
<name>A0A9X3LM87_9CORY</name>
<feature type="domain" description="Glycosyltransferase subfamily 4-like N-terminal" evidence="4">
    <location>
        <begin position="14"/>
        <end position="183"/>
    </location>
</feature>
<dbReference type="PANTHER" id="PTHR45947:SF3">
    <property type="entry name" value="SULFOQUINOVOSYL TRANSFERASE SQD2"/>
    <property type="match status" value="1"/>
</dbReference>
<dbReference type="RefSeq" id="WP_239316460.1">
    <property type="nucleotide sequence ID" value="NZ_JAKMUT010000001.1"/>
</dbReference>
<dbReference type="SUPFAM" id="SSF53756">
    <property type="entry name" value="UDP-Glycosyltransferase/glycogen phosphorylase"/>
    <property type="match status" value="1"/>
</dbReference>
<keyword evidence="2" id="KW-0808">Transferase</keyword>
<protein>
    <submittedName>
        <fullName evidence="5">Glycosyltransferase family 1 protein</fullName>
    </submittedName>
</protein>
<organism evidence="5 6">
    <name type="scientific">Corynebacterium evansiae</name>
    <dbReference type="NCBI Taxonomy" id="2913499"/>
    <lineage>
        <taxon>Bacteria</taxon>
        <taxon>Bacillati</taxon>
        <taxon>Actinomycetota</taxon>
        <taxon>Actinomycetes</taxon>
        <taxon>Mycobacteriales</taxon>
        <taxon>Corynebacteriaceae</taxon>
        <taxon>Corynebacterium</taxon>
    </lineage>
</organism>
<dbReference type="Proteomes" id="UP001146469">
    <property type="component" value="Unassembled WGS sequence"/>
</dbReference>
<dbReference type="PANTHER" id="PTHR45947">
    <property type="entry name" value="SULFOQUINOVOSYL TRANSFERASE SQD2"/>
    <property type="match status" value="1"/>
</dbReference>
<evidence type="ECO:0000256" key="1">
    <source>
        <dbReference type="ARBA" id="ARBA00022676"/>
    </source>
</evidence>
<dbReference type="AlphaFoldDB" id="A0A9X3LM87"/>
<keyword evidence="6" id="KW-1185">Reference proteome</keyword>
<sequence>MRVAIVAESFLPNVNGVVNSVLRVLEHLRANGHEALVIAPGATNGQEEIATYEGYRIARVPAVDVPGINSLPIGVPMPSVYTELKKFQPDVVHLASPFVLGGAGAVAARALKLPCVAIFQTDVAGFANNYKMKFLSKMAWRWVRVMHNMCAMTLAPSSVTMRELEENGVRGVAHWGRGVDTERFHPSKRSDELRREWLLEGEKKRGNAGDATDLEGRRTIVGFVGRLAAEKSVERMAALNGRDDVQLVIVGDGPEMDDLKSRMPTAVFTGGLYGEDLAHAFASLDIFVHTGQYETFCQAIQEAQASRVATIGPAAGGPIDLIKPGHNGYLLNVENFEAELVEAVDTILAGDVDTYRDNAFEGVQNKSWSSLCDQLLGYYRQAIAQGGKAAPRKGSQRDFTGVREVPRPAAEETTEETTAQATVETSAESAPQVSAEPAAK</sequence>
<dbReference type="CDD" id="cd03814">
    <property type="entry name" value="GT4-like"/>
    <property type="match status" value="1"/>
</dbReference>
<evidence type="ECO:0000313" key="5">
    <source>
        <dbReference type="EMBL" id="MCZ9288758.1"/>
    </source>
</evidence>
<comment type="caution">
    <text evidence="5">The sequence shown here is derived from an EMBL/GenBank/DDBJ whole genome shotgun (WGS) entry which is preliminary data.</text>
</comment>
<evidence type="ECO:0000313" key="6">
    <source>
        <dbReference type="Proteomes" id="UP001146469"/>
    </source>
</evidence>
<evidence type="ECO:0000256" key="2">
    <source>
        <dbReference type="ARBA" id="ARBA00022679"/>
    </source>
</evidence>
<dbReference type="InterPro" id="IPR028098">
    <property type="entry name" value="Glyco_trans_4-like_N"/>
</dbReference>
<dbReference type="Pfam" id="PF13692">
    <property type="entry name" value="Glyco_trans_1_4"/>
    <property type="match status" value="1"/>
</dbReference>
<dbReference type="GO" id="GO:0016758">
    <property type="term" value="F:hexosyltransferase activity"/>
    <property type="evidence" value="ECO:0007669"/>
    <property type="project" value="TreeGrafter"/>
</dbReference>
<dbReference type="Gene3D" id="3.40.50.2000">
    <property type="entry name" value="Glycogen Phosphorylase B"/>
    <property type="match status" value="2"/>
</dbReference>
<dbReference type="GO" id="GO:1901137">
    <property type="term" value="P:carbohydrate derivative biosynthetic process"/>
    <property type="evidence" value="ECO:0007669"/>
    <property type="project" value="UniProtKB-ARBA"/>
</dbReference>
<evidence type="ECO:0000259" key="4">
    <source>
        <dbReference type="Pfam" id="PF13439"/>
    </source>
</evidence>
<feature type="region of interest" description="Disordered" evidence="3">
    <location>
        <begin position="387"/>
        <end position="440"/>
    </location>
</feature>
<feature type="compositionally biased region" description="Basic and acidic residues" evidence="3">
    <location>
        <begin position="400"/>
        <end position="410"/>
    </location>
</feature>
<dbReference type="InterPro" id="IPR050194">
    <property type="entry name" value="Glycosyltransferase_grp1"/>
</dbReference>
<feature type="compositionally biased region" description="Low complexity" evidence="3">
    <location>
        <begin position="416"/>
        <end position="430"/>
    </location>
</feature>
<proteinExistence type="predicted"/>